<feature type="active site" description="Proton acceptor" evidence="9">
    <location>
        <position position="34"/>
    </location>
</feature>
<evidence type="ECO:0000256" key="2">
    <source>
        <dbReference type="ARBA" id="ARBA00008900"/>
    </source>
</evidence>
<evidence type="ECO:0000256" key="4">
    <source>
        <dbReference type="ARBA" id="ARBA00022723"/>
    </source>
</evidence>
<evidence type="ECO:0000313" key="11">
    <source>
        <dbReference type="EMBL" id="SHG06347.1"/>
    </source>
</evidence>
<comment type="similarity">
    <text evidence="2 8">Belongs to the PTPS family. QueD subfamily.</text>
</comment>
<evidence type="ECO:0000313" key="12">
    <source>
        <dbReference type="Proteomes" id="UP000183945"/>
    </source>
</evidence>
<reference evidence="12" key="1">
    <citation type="submission" date="2016-11" db="EMBL/GenBank/DDBJ databases">
        <authorList>
            <person name="Varghese N."/>
            <person name="Submissions S."/>
        </authorList>
    </citation>
    <scope>NUCLEOTIDE SEQUENCE [LARGE SCALE GENOMIC DNA]</scope>
    <source>
        <strain evidence="12">DSM 24579</strain>
    </source>
</reference>
<feature type="binding site" evidence="10">
    <location>
        <position position="42"/>
    </location>
    <ligand>
        <name>Zn(2+)</name>
        <dbReference type="ChEBI" id="CHEBI:29105"/>
    </ligand>
</feature>
<dbReference type="GO" id="GO:0046872">
    <property type="term" value="F:metal ion binding"/>
    <property type="evidence" value="ECO:0007669"/>
    <property type="project" value="UniProtKB-KW"/>
</dbReference>
<dbReference type="EMBL" id="FQVT01000004">
    <property type="protein sequence ID" value="SHG06347.1"/>
    <property type="molecule type" value="Genomic_DNA"/>
</dbReference>
<dbReference type="FunFam" id="3.30.479.10:FF:000003">
    <property type="entry name" value="6-pyruvoyl tetrahydrobiopterin synthase"/>
    <property type="match status" value="1"/>
</dbReference>
<organism evidence="11 12">
    <name type="scientific">Salegentibacter echinorum</name>
    <dbReference type="NCBI Taxonomy" id="1073325"/>
    <lineage>
        <taxon>Bacteria</taxon>
        <taxon>Pseudomonadati</taxon>
        <taxon>Bacteroidota</taxon>
        <taxon>Flavobacteriia</taxon>
        <taxon>Flavobacteriales</taxon>
        <taxon>Flavobacteriaceae</taxon>
        <taxon>Salegentibacter</taxon>
    </lineage>
</organism>
<dbReference type="GO" id="GO:0008616">
    <property type="term" value="P:tRNA queuosine(34) biosynthetic process"/>
    <property type="evidence" value="ECO:0007669"/>
    <property type="project" value="UniProtKB-KW"/>
</dbReference>
<protein>
    <recommendedName>
        <fullName evidence="3 8">6-carboxy-5,6,7,8-tetrahydropterin synthase</fullName>
        <ecNumber evidence="8">4.-.-.-</ecNumber>
    </recommendedName>
</protein>
<dbReference type="Gene3D" id="3.30.479.10">
    <property type="entry name" value="6-pyruvoyl tetrahydropterin synthase/QueD"/>
    <property type="match status" value="1"/>
</dbReference>
<keyword evidence="4 8" id="KW-0479">Metal-binding</keyword>
<dbReference type="PANTHER" id="PTHR12589">
    <property type="entry name" value="PYRUVOYL TETRAHYDROBIOPTERIN SYNTHASE"/>
    <property type="match status" value="1"/>
</dbReference>
<evidence type="ECO:0000256" key="7">
    <source>
        <dbReference type="ARBA" id="ARBA00048807"/>
    </source>
</evidence>
<comment type="cofactor">
    <cofactor evidence="8 10">
        <name>Zn(2+)</name>
        <dbReference type="ChEBI" id="CHEBI:29105"/>
    </cofactor>
    <text evidence="8 10">Binds 1 zinc ion per subunit.</text>
</comment>
<dbReference type="EC" id="4.-.-.-" evidence="8"/>
<dbReference type="InterPro" id="IPR038418">
    <property type="entry name" value="6-PTP_synth/QueD_sf"/>
</dbReference>
<dbReference type="OrthoDB" id="9804698at2"/>
<keyword evidence="12" id="KW-1185">Reference proteome</keyword>
<keyword evidence="6 8" id="KW-0456">Lyase</keyword>
<comment type="catalytic activity">
    <reaction evidence="7 8">
        <text>7,8-dihydroneopterin 3'-triphosphate + H2O = 6-carboxy-5,6,7,8-tetrahydropterin + triphosphate + acetaldehyde + 2 H(+)</text>
        <dbReference type="Rhea" id="RHEA:27966"/>
        <dbReference type="ChEBI" id="CHEBI:15343"/>
        <dbReference type="ChEBI" id="CHEBI:15377"/>
        <dbReference type="ChEBI" id="CHEBI:15378"/>
        <dbReference type="ChEBI" id="CHEBI:18036"/>
        <dbReference type="ChEBI" id="CHEBI:58462"/>
        <dbReference type="ChEBI" id="CHEBI:61032"/>
        <dbReference type="EC" id="4.1.2.50"/>
    </reaction>
</comment>
<evidence type="ECO:0000256" key="8">
    <source>
        <dbReference type="PIRNR" id="PIRNR006113"/>
    </source>
</evidence>
<dbReference type="PIRSF" id="PIRSF006113">
    <property type="entry name" value="PTP_synth"/>
    <property type="match status" value="1"/>
</dbReference>
<dbReference type="STRING" id="1073325.SAMN05444483_104280"/>
<proteinExistence type="inferred from homology"/>
<dbReference type="GO" id="GO:0070497">
    <property type="term" value="F:6-carboxytetrahydropterin synthase activity"/>
    <property type="evidence" value="ECO:0007669"/>
    <property type="project" value="UniProtKB-EC"/>
</dbReference>
<dbReference type="RefSeq" id="WP_072878948.1">
    <property type="nucleotide sequence ID" value="NZ_FQVT01000004.1"/>
</dbReference>
<dbReference type="UniPathway" id="UPA00391"/>
<name>A0A1M5GRU6_SALEC</name>
<gene>
    <name evidence="11" type="ORF">SAMN05444483_104280</name>
</gene>
<evidence type="ECO:0000256" key="3">
    <source>
        <dbReference type="ARBA" id="ARBA00018141"/>
    </source>
</evidence>
<dbReference type="Pfam" id="PF01242">
    <property type="entry name" value="PTPS"/>
    <property type="match status" value="1"/>
</dbReference>
<evidence type="ECO:0000256" key="6">
    <source>
        <dbReference type="ARBA" id="ARBA00023239"/>
    </source>
</evidence>
<dbReference type="PANTHER" id="PTHR12589:SF7">
    <property type="entry name" value="6-PYRUVOYL TETRAHYDROBIOPTERIN SYNTHASE"/>
    <property type="match status" value="1"/>
</dbReference>
<dbReference type="SUPFAM" id="SSF55620">
    <property type="entry name" value="Tetrahydrobiopterin biosynthesis enzymes-like"/>
    <property type="match status" value="1"/>
</dbReference>
<evidence type="ECO:0000256" key="1">
    <source>
        <dbReference type="ARBA" id="ARBA00005061"/>
    </source>
</evidence>
<evidence type="ECO:0000256" key="5">
    <source>
        <dbReference type="ARBA" id="ARBA00022833"/>
    </source>
</evidence>
<evidence type="ECO:0000256" key="9">
    <source>
        <dbReference type="PIRSR" id="PIRSR006113-1"/>
    </source>
</evidence>
<dbReference type="Proteomes" id="UP000183945">
    <property type="component" value="Unassembled WGS sequence"/>
</dbReference>
<comment type="pathway">
    <text evidence="1 8">Purine metabolism; 7-cyano-7-deazaguanine biosynthesis.</text>
</comment>
<sequence>MRLSVNRKAHFNAAHRLYRKDWSDEKNREIFGKCSNPHYHGHNYELIVKVTGKIDPETGFVMDLKRLKKLIYEEVEVPFDHKNLNKEVKPFDELNPTAENIVVVIWKKLRNKLRSNLDLEVTLYETPRNFVTYKGE</sequence>
<evidence type="ECO:0000256" key="10">
    <source>
        <dbReference type="PIRSR" id="PIRSR006113-2"/>
    </source>
</evidence>
<feature type="active site" description="Charge relay system" evidence="9">
    <location>
        <position position="125"/>
    </location>
</feature>
<feature type="binding site" evidence="10">
    <location>
        <position position="15"/>
    </location>
    <ligand>
        <name>Zn(2+)</name>
        <dbReference type="ChEBI" id="CHEBI:29105"/>
    </ligand>
</feature>
<keyword evidence="8" id="KW-0671">Queuosine biosynthesis</keyword>
<dbReference type="InterPro" id="IPR007115">
    <property type="entry name" value="6-PTP_synth/QueD"/>
</dbReference>
<accession>A0A1M5GRU6</accession>
<keyword evidence="5 8" id="KW-0862">Zinc</keyword>
<feature type="binding site" evidence="10">
    <location>
        <position position="40"/>
    </location>
    <ligand>
        <name>Zn(2+)</name>
        <dbReference type="ChEBI" id="CHEBI:29105"/>
    </ligand>
</feature>
<feature type="active site" description="Charge relay system" evidence="9">
    <location>
        <position position="81"/>
    </location>
</feature>
<dbReference type="AlphaFoldDB" id="A0A1M5GRU6"/>